<evidence type="ECO:0000313" key="2">
    <source>
        <dbReference type="EMBL" id="ACJ12051.1"/>
    </source>
</evidence>
<keyword evidence="1" id="KW-0812">Transmembrane</keyword>
<gene>
    <name evidence="2" type="primary">NS7c</name>
</gene>
<name>B6VDX6_9NIDO</name>
<organism evidence="2 3">
    <name type="scientific">Bulbul coronavirus HKU11-796</name>
    <dbReference type="NCBI Taxonomy" id="572287"/>
    <lineage>
        <taxon>Viruses</taxon>
        <taxon>Riboviria</taxon>
        <taxon>Orthornavirae</taxon>
        <taxon>Pisuviricota</taxon>
        <taxon>Pisoniviricetes</taxon>
        <taxon>Nidovirales</taxon>
        <taxon>Cornidovirineae</taxon>
        <taxon>Coronaviridae</taxon>
        <taxon>Orthocoronavirinae</taxon>
        <taxon>Deltacoronavirus</taxon>
        <taxon>Buldecovirus</taxon>
        <taxon>Deltacoronavirus pycnonoti</taxon>
        <taxon>Bulbul coronavirus HKU11</taxon>
    </lineage>
</organism>
<accession>B6VDX6</accession>
<dbReference type="Proteomes" id="UP000116644">
    <property type="component" value="Segment"/>
</dbReference>
<reference evidence="2 3" key="1">
    <citation type="journal article" date="2009" name="J. Virol.">
        <title>Comparative analysis of complete genome sequences of three avian coronaviruses reveals a novel group 3c coronavirus.</title>
        <authorList>
            <person name="Woo P.C."/>
            <person name="Lau S.K."/>
            <person name="Lam C.S."/>
            <person name="Lai K.K."/>
            <person name="Huang Y."/>
            <person name="Lee P."/>
            <person name="Luk G.S."/>
            <person name="Dyrting K.C."/>
            <person name="Chan K.H."/>
            <person name="Yuen K.Y."/>
        </authorList>
    </citation>
    <scope>NUCLEOTIDE SEQUENCE [LARGE SCALE GENOMIC DNA]</scope>
</reference>
<dbReference type="EMBL" id="FJ376620">
    <property type="protein sequence ID" value="ACJ12051.1"/>
    <property type="molecule type" value="Genomic_RNA"/>
</dbReference>
<evidence type="ECO:0000313" key="3">
    <source>
        <dbReference type="Proteomes" id="UP000116644"/>
    </source>
</evidence>
<sequence length="94" mass="11248">MISIGYYLITFFTMLFWRIKNPRIAEFLGPLLDLEILGFLTLVFYYWNFRPRRFQQIIKPESQSEGATMQTRAGYSCTESPFYNNQCKKGYYTI</sequence>
<keyword evidence="1" id="KW-0472">Membrane</keyword>
<feature type="transmembrane region" description="Helical" evidence="1">
    <location>
        <begin position="27"/>
        <end position="47"/>
    </location>
</feature>
<proteinExistence type="predicted"/>
<keyword evidence="1" id="KW-1133">Transmembrane helix</keyword>
<evidence type="ECO:0000256" key="1">
    <source>
        <dbReference type="SAM" id="Phobius"/>
    </source>
</evidence>
<protein>
    <submittedName>
        <fullName evidence="2">Nonstructural protein</fullName>
    </submittedName>
</protein>